<proteinExistence type="inferred from homology"/>
<evidence type="ECO:0000256" key="1">
    <source>
        <dbReference type="ARBA" id="ARBA00001947"/>
    </source>
</evidence>
<dbReference type="Proteomes" id="UP000030675">
    <property type="component" value="Unassembled WGS sequence"/>
</dbReference>
<keyword evidence="4" id="KW-0479">Metal-binding</keyword>
<dbReference type="EMBL" id="DF196819">
    <property type="protein sequence ID" value="GAD30087.1"/>
    <property type="molecule type" value="Genomic_DNA"/>
</dbReference>
<organism evidence="12 13">
    <name type="scientific">Photobacterium leiognathi lrivu.4.1</name>
    <dbReference type="NCBI Taxonomy" id="1248232"/>
    <lineage>
        <taxon>Bacteria</taxon>
        <taxon>Pseudomonadati</taxon>
        <taxon>Pseudomonadota</taxon>
        <taxon>Gammaproteobacteria</taxon>
        <taxon>Vibrionales</taxon>
        <taxon>Vibrionaceae</taxon>
        <taxon>Photobacterium</taxon>
    </lineage>
</organism>
<keyword evidence="9" id="KW-0961">Cell wall biogenesis/degradation</keyword>
<evidence type="ECO:0000256" key="2">
    <source>
        <dbReference type="ARBA" id="ARBA00004776"/>
    </source>
</evidence>
<evidence type="ECO:0000256" key="6">
    <source>
        <dbReference type="ARBA" id="ARBA00022801"/>
    </source>
</evidence>
<dbReference type="PROSITE" id="PS51318">
    <property type="entry name" value="TAT"/>
    <property type="match status" value="1"/>
</dbReference>
<evidence type="ECO:0000313" key="12">
    <source>
        <dbReference type="EMBL" id="GAD30087.1"/>
    </source>
</evidence>
<keyword evidence="3" id="KW-0645">Protease</keyword>
<dbReference type="AlphaFoldDB" id="A0A0U1P5X5"/>
<keyword evidence="12" id="KW-0449">Lipoprotein</keyword>
<evidence type="ECO:0000256" key="8">
    <source>
        <dbReference type="ARBA" id="ARBA00023049"/>
    </source>
</evidence>
<dbReference type="GO" id="GO:0046872">
    <property type="term" value="F:metal ion binding"/>
    <property type="evidence" value="ECO:0007669"/>
    <property type="project" value="UniProtKB-KW"/>
</dbReference>
<keyword evidence="6" id="KW-0378">Hydrolase</keyword>
<reference evidence="13" key="1">
    <citation type="submission" date="2012-12" db="EMBL/GenBank/DDBJ databases">
        <title>Genome Sequence of Photobacterium leiognathi lrivu.4.1.</title>
        <authorList>
            <person name="Urbanczyk H."/>
            <person name="Ogura Y."/>
            <person name="Hayashi T."/>
            <person name="Dunlap P.V."/>
        </authorList>
    </citation>
    <scope>NUCLEOTIDE SEQUENCE [LARGE SCALE GENOMIC DNA]</scope>
    <source>
        <strain evidence="13">lrivu.4.1</strain>
    </source>
</reference>
<evidence type="ECO:0000256" key="5">
    <source>
        <dbReference type="ARBA" id="ARBA00022729"/>
    </source>
</evidence>
<dbReference type="InterPro" id="IPR010275">
    <property type="entry name" value="MepK"/>
</dbReference>
<dbReference type="GO" id="GO:0006508">
    <property type="term" value="P:proteolysis"/>
    <property type="evidence" value="ECO:0007669"/>
    <property type="project" value="UniProtKB-KW"/>
</dbReference>
<evidence type="ECO:0000256" key="4">
    <source>
        <dbReference type="ARBA" id="ARBA00022723"/>
    </source>
</evidence>
<dbReference type="InterPro" id="IPR009045">
    <property type="entry name" value="Zn_M74/Hedgehog-like"/>
</dbReference>
<comment type="similarity">
    <text evidence="10">Belongs to the peptidase M15 family.</text>
</comment>
<comment type="cofactor">
    <cofactor evidence="1">
        <name>Zn(2+)</name>
        <dbReference type="ChEBI" id="CHEBI:29105"/>
    </cofactor>
</comment>
<evidence type="ECO:0000256" key="10">
    <source>
        <dbReference type="ARBA" id="ARBA00093448"/>
    </source>
</evidence>
<keyword evidence="7" id="KW-0862">Zinc</keyword>
<dbReference type="PANTHER" id="PTHR37425">
    <property type="match status" value="1"/>
</dbReference>
<protein>
    <recommendedName>
        <fullName evidence="11">Murein endopeptidase K</fullName>
    </recommendedName>
</protein>
<dbReference type="GO" id="GO:0008237">
    <property type="term" value="F:metallopeptidase activity"/>
    <property type="evidence" value="ECO:0007669"/>
    <property type="project" value="UniProtKB-KW"/>
</dbReference>
<evidence type="ECO:0000256" key="7">
    <source>
        <dbReference type="ARBA" id="ARBA00022833"/>
    </source>
</evidence>
<accession>A0A0U1P5X5</accession>
<name>A0A0U1P5X5_PHOLE</name>
<dbReference type="HOGENOM" id="CLU_080400_1_2_6"/>
<dbReference type="InterPro" id="IPR006311">
    <property type="entry name" value="TAT_signal"/>
</dbReference>
<dbReference type="Gene3D" id="3.30.1380.10">
    <property type="match status" value="1"/>
</dbReference>
<dbReference type="Pfam" id="PF05951">
    <property type="entry name" value="Peptidase_M15_2"/>
    <property type="match status" value="1"/>
</dbReference>
<gene>
    <name evidence="12" type="ORF">PLEI_1742</name>
</gene>
<evidence type="ECO:0000313" key="13">
    <source>
        <dbReference type="Proteomes" id="UP000030675"/>
    </source>
</evidence>
<keyword evidence="5" id="KW-0732">Signal</keyword>
<keyword evidence="8" id="KW-0482">Metalloprotease</keyword>
<dbReference type="PANTHER" id="PTHR37425:SF1">
    <property type="entry name" value="OUTER MEMBRANE PROTEIN"/>
    <property type="match status" value="1"/>
</dbReference>
<dbReference type="eggNOG" id="COG3108">
    <property type="taxonomic scope" value="Bacteria"/>
</dbReference>
<evidence type="ECO:0000256" key="11">
    <source>
        <dbReference type="ARBA" id="ARBA00093666"/>
    </source>
</evidence>
<sequence>MSEININRRNFLALGGVVVGSCLLPNIAIASPFKASEPRNMLIRNLHTGEELETKYFNGKTYVGSAVRKIDHICRDFRQNEVARIDRRLYDAISQIQTYVGHEGYVQLISGYRSPKTNKMLAKRSGGVAKKSYHMTAQAIDFNLEGVPLSKIRKAAMDLNIGGVGYYPGSQFVHIDTGPVRNWRG</sequence>
<comment type="pathway">
    <text evidence="2">Cell wall biogenesis; cell wall polysaccharide biosynthesis.</text>
</comment>
<dbReference type="CDD" id="cd14844">
    <property type="entry name" value="Zn-DD-carboxypeptidase_like"/>
    <property type="match status" value="1"/>
</dbReference>
<evidence type="ECO:0000256" key="9">
    <source>
        <dbReference type="ARBA" id="ARBA00023316"/>
    </source>
</evidence>
<evidence type="ECO:0000256" key="3">
    <source>
        <dbReference type="ARBA" id="ARBA00022670"/>
    </source>
</evidence>
<dbReference type="GO" id="GO:0071555">
    <property type="term" value="P:cell wall organization"/>
    <property type="evidence" value="ECO:0007669"/>
    <property type="project" value="UniProtKB-KW"/>
</dbReference>
<dbReference type="SUPFAM" id="SSF55166">
    <property type="entry name" value="Hedgehog/DD-peptidase"/>
    <property type="match status" value="1"/>
</dbReference>